<dbReference type="CDD" id="cd00143">
    <property type="entry name" value="PP2Cc"/>
    <property type="match status" value="1"/>
</dbReference>
<comment type="caution">
    <text evidence="4">The sequence shown here is derived from an EMBL/GenBank/DDBJ whole genome shotgun (WGS) entry which is preliminary data.</text>
</comment>
<accession>A0A7Y9LUP4</accession>
<dbReference type="Gene3D" id="3.60.40.10">
    <property type="entry name" value="PPM-type phosphatase domain"/>
    <property type="match status" value="1"/>
</dbReference>
<feature type="compositionally biased region" description="Acidic residues" evidence="1">
    <location>
        <begin position="282"/>
        <end position="315"/>
    </location>
</feature>
<evidence type="ECO:0000313" key="5">
    <source>
        <dbReference type="Proteomes" id="UP000521748"/>
    </source>
</evidence>
<feature type="compositionally biased region" description="Low complexity" evidence="1">
    <location>
        <begin position="501"/>
        <end position="567"/>
    </location>
</feature>
<dbReference type="InterPro" id="IPR001932">
    <property type="entry name" value="PPM-type_phosphatase-like_dom"/>
</dbReference>
<feature type="domain" description="PPM-type phosphatase" evidence="3">
    <location>
        <begin position="9"/>
        <end position="240"/>
    </location>
</feature>
<keyword evidence="5" id="KW-1185">Reference proteome</keyword>
<dbReference type="PROSITE" id="PS51746">
    <property type="entry name" value="PPM_2"/>
    <property type="match status" value="1"/>
</dbReference>
<proteinExistence type="predicted"/>
<dbReference type="GO" id="GO:0004722">
    <property type="term" value="F:protein serine/threonine phosphatase activity"/>
    <property type="evidence" value="ECO:0007669"/>
    <property type="project" value="UniProtKB-EC"/>
</dbReference>
<feature type="region of interest" description="Disordered" evidence="1">
    <location>
        <begin position="498"/>
        <end position="567"/>
    </location>
</feature>
<dbReference type="AlphaFoldDB" id="A0A7Y9LUP4"/>
<dbReference type="EMBL" id="JACBYQ010000002">
    <property type="protein sequence ID" value="NYE95865.1"/>
    <property type="molecule type" value="Genomic_DNA"/>
</dbReference>
<protein>
    <submittedName>
        <fullName evidence="4">Protein phosphatase</fullName>
        <ecNumber evidence="4">3.1.3.16</ecNumber>
    </submittedName>
</protein>
<keyword evidence="2" id="KW-0812">Transmembrane</keyword>
<keyword evidence="4" id="KW-0378">Hydrolase</keyword>
<gene>
    <name evidence="4" type="ORF">FHU41_002115</name>
</gene>
<reference evidence="4 5" key="1">
    <citation type="submission" date="2020-07" db="EMBL/GenBank/DDBJ databases">
        <title>Sequencing the genomes of 1000 actinobacteria strains.</title>
        <authorList>
            <person name="Klenk H.-P."/>
        </authorList>
    </citation>
    <scope>NUCLEOTIDE SEQUENCE [LARGE SCALE GENOMIC DNA]</scope>
    <source>
        <strain evidence="4 5">DSM 102047</strain>
    </source>
</reference>
<dbReference type="Pfam" id="PF13672">
    <property type="entry name" value="PP2C_2"/>
    <property type="match status" value="1"/>
</dbReference>
<name>A0A7Y9LUP4_9MICC</name>
<keyword evidence="2" id="KW-1133">Transmembrane helix</keyword>
<dbReference type="SMART" id="SM00332">
    <property type="entry name" value="PP2Cc"/>
    <property type="match status" value="1"/>
</dbReference>
<evidence type="ECO:0000256" key="2">
    <source>
        <dbReference type="SAM" id="Phobius"/>
    </source>
</evidence>
<dbReference type="SUPFAM" id="SSF81606">
    <property type="entry name" value="PP2C-like"/>
    <property type="match status" value="1"/>
</dbReference>
<feature type="region of interest" description="Disordered" evidence="1">
    <location>
        <begin position="278"/>
        <end position="315"/>
    </location>
</feature>
<organism evidence="4 5">
    <name type="scientific">Psychromicrobium silvestre</name>
    <dbReference type="NCBI Taxonomy" id="1645614"/>
    <lineage>
        <taxon>Bacteria</taxon>
        <taxon>Bacillati</taxon>
        <taxon>Actinomycetota</taxon>
        <taxon>Actinomycetes</taxon>
        <taxon>Micrococcales</taxon>
        <taxon>Micrococcaceae</taxon>
        <taxon>Psychromicrobium</taxon>
    </lineage>
</organism>
<dbReference type="EC" id="3.1.3.16" evidence="4"/>
<dbReference type="InterPro" id="IPR036457">
    <property type="entry name" value="PPM-type-like_dom_sf"/>
</dbReference>
<sequence>MMADHLILRYAARSDVGKIRAKNDDSAYAGQYLAVVADGMGGHAGGDVASASTVLDLIHLDRDGYHGDAGTVLADEIQTANSLLSEMVHVNPKLTGMGTTVTALLLSEGKLEFAHIGDSRAYRLKNGVFEQISTDHTFVQRLIDEGRLTPEEAETHPHKNVLMRVLGDVDASPELDLTSFEATPGERWLLCSDGLNFVDLPVVEQVFRQTAALDACAEKLIELTLAAGSPDNVTVVVAEVIEARAEDLRTDQLEVIPAPVNAQSTTAVQDSVPRLAVPQDLESQEADPELDQDDSEEEELGEDSDGSEDSADENLVEEQKTLAGLDGQPLGAHITADVVREDLAHRPHELVGAAITAAAEGKIPLVAGRSTSHRAAAMLTHKPDSADDEELLISEPARRRRWFSLVAGFLAIVVIAGGAWFGYTWTQTRYYVGEYNGKVAIFNGISQSLGPIQLSHVYTETSVTVDSLPEFSRQRLGQTVPAATLVDANQIVKDLQLGIVSPPNNGQSPSPSSSPSSSSTQSSGKATSTKSPSSCPSVSSSPRSTVSATAKASPSASKTAACKGGQP</sequence>
<keyword evidence="2" id="KW-0472">Membrane</keyword>
<dbReference type="RefSeq" id="WP_425503300.1">
    <property type="nucleotide sequence ID" value="NZ_JACBYQ010000002.1"/>
</dbReference>
<dbReference type="Proteomes" id="UP000521748">
    <property type="component" value="Unassembled WGS sequence"/>
</dbReference>
<feature type="transmembrane region" description="Helical" evidence="2">
    <location>
        <begin position="402"/>
        <end position="423"/>
    </location>
</feature>
<evidence type="ECO:0000259" key="3">
    <source>
        <dbReference type="PROSITE" id="PS51746"/>
    </source>
</evidence>
<evidence type="ECO:0000313" key="4">
    <source>
        <dbReference type="EMBL" id="NYE95865.1"/>
    </source>
</evidence>
<dbReference type="SMART" id="SM00331">
    <property type="entry name" value="PP2C_SIG"/>
    <property type="match status" value="1"/>
</dbReference>
<evidence type="ECO:0000256" key="1">
    <source>
        <dbReference type="SAM" id="MobiDB-lite"/>
    </source>
</evidence>